<dbReference type="Pfam" id="PF20066">
    <property type="entry name" value="Glyoxalase_8"/>
    <property type="match status" value="1"/>
</dbReference>
<evidence type="ECO:0000259" key="1">
    <source>
        <dbReference type="Pfam" id="PF20066"/>
    </source>
</evidence>
<evidence type="ECO:0000313" key="5">
    <source>
        <dbReference type="Proteomes" id="UP000245551"/>
    </source>
</evidence>
<comment type="caution">
    <text evidence="2">The sequence shown here is derived from an EMBL/GenBank/DDBJ whole genome shotgun (WGS) entry which is preliminary data.</text>
</comment>
<gene>
    <name evidence="3" type="ORF">C4784_26500</name>
    <name evidence="2" type="ORF">C4855_26030</name>
</gene>
<organism evidence="2 5">
    <name type="scientific">Salmonella enterica subsp. enterica serovar Gaminara</name>
    <dbReference type="NCBI Taxonomy" id="913070"/>
    <lineage>
        <taxon>Bacteria</taxon>
        <taxon>Pseudomonadati</taxon>
        <taxon>Pseudomonadota</taxon>
        <taxon>Gammaproteobacteria</taxon>
        <taxon>Enterobacterales</taxon>
        <taxon>Enterobacteriaceae</taxon>
        <taxon>Salmonella</taxon>
    </lineage>
</organism>
<dbReference type="Proteomes" id="UP000245551">
    <property type="component" value="Unassembled WGS sequence"/>
</dbReference>
<dbReference type="EMBL" id="QDOO01000052">
    <property type="protein sequence ID" value="PVM62848.1"/>
    <property type="molecule type" value="Genomic_DNA"/>
</dbReference>
<dbReference type="Proteomes" id="UP000245068">
    <property type="component" value="Unassembled WGS sequence"/>
</dbReference>
<evidence type="ECO:0000313" key="3">
    <source>
        <dbReference type="EMBL" id="PVM62848.1"/>
    </source>
</evidence>
<dbReference type="InterPro" id="IPR045517">
    <property type="entry name" value="Glyoxalase_8"/>
</dbReference>
<proteinExistence type="predicted"/>
<accession>A0A2T8WRP7</accession>
<reference evidence="4 5" key="1">
    <citation type="submission" date="2018-04" db="EMBL/GenBank/DDBJ databases">
        <title>Serotype diversity and antimicrobial resistance among Salmonella enterica isolated from patients at an equine referral hospital.</title>
        <authorList>
            <person name="Leon I.M."/>
            <person name="Lawhon S.D."/>
            <person name="Norman K.N."/>
            <person name="Threadgill D.S."/>
            <person name="Ohta N."/>
            <person name="Vinasco J."/>
            <person name="Scott H.M."/>
        </authorList>
    </citation>
    <scope>NUCLEOTIDE SEQUENCE [LARGE SCALE GENOMIC DNA]</scope>
    <source>
        <strain evidence="3 4">159</strain>
        <strain evidence="2 5">230</strain>
    </source>
</reference>
<protein>
    <recommendedName>
        <fullName evidence="1">Glyoxalase-related protein domain-containing protein</fullName>
    </recommendedName>
</protein>
<dbReference type="EMBL" id="QDLV01000045">
    <property type="protein sequence ID" value="PVJ41107.1"/>
    <property type="molecule type" value="Genomic_DNA"/>
</dbReference>
<evidence type="ECO:0000313" key="4">
    <source>
        <dbReference type="Proteomes" id="UP000245068"/>
    </source>
</evidence>
<evidence type="ECO:0000313" key="2">
    <source>
        <dbReference type="EMBL" id="PVJ41107.1"/>
    </source>
</evidence>
<dbReference type="AlphaFoldDB" id="A0A2T8WRP7"/>
<feature type="domain" description="Glyoxalase-related protein" evidence="1">
    <location>
        <begin position="41"/>
        <end position="84"/>
    </location>
</feature>
<sequence length="90" mass="9997">MSHTENNDNLLCTRIEALKLTAVQDSIKQVITGFVVEGQLDIAQLKLHAHLLRKKLQAEGTTLKTTHAQELVACKHGFRNWQAAIVGLKP</sequence>
<name>A0A2T8WRP7_SALET</name>
<dbReference type="RefSeq" id="WP_000019902.1">
    <property type="nucleotide sequence ID" value="NZ_MZGD01000005.1"/>
</dbReference>